<organism evidence="1 2">
    <name type="scientific">Allocatelliglobosispora scoriae</name>
    <dbReference type="NCBI Taxonomy" id="643052"/>
    <lineage>
        <taxon>Bacteria</taxon>
        <taxon>Bacillati</taxon>
        <taxon>Actinomycetota</taxon>
        <taxon>Actinomycetes</taxon>
        <taxon>Micromonosporales</taxon>
        <taxon>Micromonosporaceae</taxon>
        <taxon>Allocatelliglobosispora</taxon>
    </lineage>
</organism>
<reference evidence="1 2" key="1">
    <citation type="submission" date="2020-08" db="EMBL/GenBank/DDBJ databases">
        <title>Sequencing the genomes of 1000 actinobacteria strains.</title>
        <authorList>
            <person name="Klenk H.-P."/>
        </authorList>
    </citation>
    <scope>NUCLEOTIDE SEQUENCE [LARGE SCALE GENOMIC DNA]</scope>
    <source>
        <strain evidence="1 2">DSM 45362</strain>
    </source>
</reference>
<evidence type="ECO:0000313" key="2">
    <source>
        <dbReference type="Proteomes" id="UP000587527"/>
    </source>
</evidence>
<comment type="caution">
    <text evidence="1">The sequence shown here is derived from an EMBL/GenBank/DDBJ whole genome shotgun (WGS) entry which is preliminary data.</text>
</comment>
<keyword evidence="2" id="KW-1185">Reference proteome</keyword>
<accession>A0A841BV94</accession>
<gene>
    <name evidence="1" type="ORF">F4553_004212</name>
</gene>
<dbReference type="RefSeq" id="WP_184838486.1">
    <property type="nucleotide sequence ID" value="NZ_JACHMN010000002.1"/>
</dbReference>
<evidence type="ECO:0000313" key="1">
    <source>
        <dbReference type="EMBL" id="MBB5870833.1"/>
    </source>
</evidence>
<sequence length="128" mass="13219">MTGDSHGVFEDAALVLDRALAGDSDAVADTFNEVVGKAGVSGVTAVAWCLASTIAGDGQPSGHWSLEFEGIEDATYDARWVARFVSAYLNEDMHTGQALIGAADADGILSECLLTLAGSTAATLRRRG</sequence>
<dbReference type="Proteomes" id="UP000587527">
    <property type="component" value="Unassembled WGS sequence"/>
</dbReference>
<protein>
    <submittedName>
        <fullName evidence="1">Uncharacterized protein</fullName>
    </submittedName>
</protein>
<name>A0A841BV94_9ACTN</name>
<dbReference type="AlphaFoldDB" id="A0A841BV94"/>
<proteinExistence type="predicted"/>
<dbReference type="EMBL" id="JACHMN010000002">
    <property type="protein sequence ID" value="MBB5870833.1"/>
    <property type="molecule type" value="Genomic_DNA"/>
</dbReference>